<dbReference type="PANTHER" id="PTHR39450">
    <property type="entry name" value="MOLYBDOPTERIN OXIDOREDUCTASE, 4FE-4S CLUSTER-BINDING SUBUNIT"/>
    <property type="match status" value="1"/>
</dbReference>
<dbReference type="PANTHER" id="PTHR39450:SF1">
    <property type="entry name" value="DUF1667 DOMAIN-CONTAINING PROTEIN"/>
    <property type="match status" value="1"/>
</dbReference>
<evidence type="ECO:0000313" key="1">
    <source>
        <dbReference type="EMBL" id="MBU3851024.1"/>
    </source>
</evidence>
<dbReference type="SUPFAM" id="SSF160148">
    <property type="entry name" value="CPE0013-like"/>
    <property type="match status" value="1"/>
</dbReference>
<name>A0A9E2L461_9SPIR</name>
<accession>A0A9E2L461</accession>
<dbReference type="Proteomes" id="UP000823914">
    <property type="component" value="Unassembled WGS sequence"/>
</dbReference>
<evidence type="ECO:0000313" key="2">
    <source>
        <dbReference type="Proteomes" id="UP000823914"/>
    </source>
</evidence>
<comment type="caution">
    <text evidence="1">The sequence shown here is derived from an EMBL/GenBank/DDBJ whole genome shotgun (WGS) entry which is preliminary data.</text>
</comment>
<proteinExistence type="predicted"/>
<dbReference type="InterPro" id="IPR036593">
    <property type="entry name" value="CPE0013-like_sf"/>
</dbReference>
<reference evidence="1" key="1">
    <citation type="journal article" date="2021" name="PeerJ">
        <title>Extensive microbial diversity within the chicken gut microbiome revealed by metagenomics and culture.</title>
        <authorList>
            <person name="Gilroy R."/>
            <person name="Ravi A."/>
            <person name="Getino M."/>
            <person name="Pursley I."/>
            <person name="Horton D.L."/>
            <person name="Alikhan N.F."/>
            <person name="Baker D."/>
            <person name="Gharbi K."/>
            <person name="Hall N."/>
            <person name="Watson M."/>
            <person name="Adriaenssens E.M."/>
            <person name="Foster-Nyarko E."/>
            <person name="Jarju S."/>
            <person name="Secka A."/>
            <person name="Antonio M."/>
            <person name="Oren A."/>
            <person name="Chaudhuri R.R."/>
            <person name="La Ragione R."/>
            <person name="Hildebrand F."/>
            <person name="Pallen M.J."/>
        </authorList>
    </citation>
    <scope>NUCLEOTIDE SEQUENCE</scope>
    <source>
        <strain evidence="1">Gambia15-2214</strain>
    </source>
</reference>
<dbReference type="Pfam" id="PF07892">
    <property type="entry name" value="DUF1667"/>
    <property type="match status" value="1"/>
</dbReference>
<organism evidence="1 2">
    <name type="scientific">Candidatus Treponema excrementipullorum</name>
    <dbReference type="NCBI Taxonomy" id="2838768"/>
    <lineage>
        <taxon>Bacteria</taxon>
        <taxon>Pseudomonadati</taxon>
        <taxon>Spirochaetota</taxon>
        <taxon>Spirochaetia</taxon>
        <taxon>Spirochaetales</taxon>
        <taxon>Treponemataceae</taxon>
        <taxon>Treponema</taxon>
    </lineage>
</organism>
<protein>
    <submittedName>
        <fullName evidence="1">DUF1667 domain-containing protein</fullName>
    </submittedName>
</protein>
<reference evidence="1" key="2">
    <citation type="submission" date="2021-04" db="EMBL/GenBank/DDBJ databases">
        <authorList>
            <person name="Gilroy R."/>
        </authorList>
    </citation>
    <scope>NUCLEOTIDE SEQUENCE</scope>
    <source>
        <strain evidence="1">Gambia15-2214</strain>
    </source>
</reference>
<dbReference type="AlphaFoldDB" id="A0A9E2L461"/>
<dbReference type="SUPFAM" id="SSF53706">
    <property type="entry name" value="Formate dehydrogenase/DMSO reductase, domains 1-3"/>
    <property type="match status" value="1"/>
</dbReference>
<dbReference type="Gene3D" id="3.10.530.10">
    <property type="entry name" value="CPE0013-like"/>
    <property type="match status" value="1"/>
</dbReference>
<gene>
    <name evidence="1" type="ORF">IAA16_10690</name>
</gene>
<dbReference type="InterPro" id="IPR012460">
    <property type="entry name" value="DUF1667"/>
</dbReference>
<sequence>MKKVNLICIGCPLGCPLTVEMEDNNVISVQGATCKNGENYAIKEVTDPRRIVTSTVPVKNGSLPVVSVKTEKDIPKGKIFRCIEQLKSIELEAPVKIGQIVCADIASTGVAVVATKNIEKVGI</sequence>
<dbReference type="EMBL" id="JAHLFV010000243">
    <property type="protein sequence ID" value="MBU3851024.1"/>
    <property type="molecule type" value="Genomic_DNA"/>
</dbReference>